<name>A0A5E6MET7_9BACT</name>
<dbReference type="AlphaFoldDB" id="A0A5E6MET7"/>
<sequence length="209" mass="24098">MSCLKEQGPALAYRHLLERRSSGRPSQTPESPKDSKGGCLDWAIREAGETGERRRRLKKAYRIMARRLHPDVNGAGDGKQMEQWRAVQLAYQAGDLELLESMCLQDDSAMVEGETLSWLAERVSQAEKTLARLLQELGNYRKDLAWGCGRGAWEKTTGPKVEAWLRTRIAEAKKEARTLKYRVRRWERELERMFPAKRDRGWEKLPDAN</sequence>
<evidence type="ECO:0000256" key="1">
    <source>
        <dbReference type="SAM" id="Coils"/>
    </source>
</evidence>
<feature type="coiled-coil region" evidence="1">
    <location>
        <begin position="116"/>
        <end position="143"/>
    </location>
</feature>
<accession>A0A5E6MET7</accession>
<dbReference type="SUPFAM" id="SSF46565">
    <property type="entry name" value="Chaperone J-domain"/>
    <property type="match status" value="1"/>
</dbReference>
<evidence type="ECO:0000256" key="2">
    <source>
        <dbReference type="SAM" id="MobiDB-lite"/>
    </source>
</evidence>
<dbReference type="Proteomes" id="UP000334923">
    <property type="component" value="Unassembled WGS sequence"/>
</dbReference>
<dbReference type="InterPro" id="IPR036869">
    <property type="entry name" value="J_dom_sf"/>
</dbReference>
<gene>
    <name evidence="3" type="ORF">MAMT_02047</name>
</gene>
<reference evidence="3 4" key="1">
    <citation type="submission" date="2019-09" db="EMBL/GenBank/DDBJ databases">
        <authorList>
            <person name="Cremers G."/>
        </authorList>
    </citation>
    <scope>NUCLEOTIDE SEQUENCE [LARGE SCALE GENOMIC DNA]</scope>
    <source>
        <strain evidence="3">4A</strain>
    </source>
</reference>
<organism evidence="3 4">
    <name type="scientific">Methylacidimicrobium tartarophylax</name>
    <dbReference type="NCBI Taxonomy" id="1041768"/>
    <lineage>
        <taxon>Bacteria</taxon>
        <taxon>Pseudomonadati</taxon>
        <taxon>Verrucomicrobiota</taxon>
        <taxon>Methylacidimicrobium</taxon>
    </lineage>
</organism>
<evidence type="ECO:0000313" key="3">
    <source>
        <dbReference type="EMBL" id="VVM08004.1"/>
    </source>
</evidence>
<feature type="region of interest" description="Disordered" evidence="2">
    <location>
        <begin position="15"/>
        <end position="39"/>
    </location>
</feature>
<dbReference type="RefSeq" id="WP_178087070.1">
    <property type="nucleotide sequence ID" value="NZ_CABFVA020000116.1"/>
</dbReference>
<dbReference type="InterPro" id="IPR001623">
    <property type="entry name" value="DnaJ_domain"/>
</dbReference>
<proteinExistence type="predicted"/>
<evidence type="ECO:0000313" key="4">
    <source>
        <dbReference type="Proteomes" id="UP000334923"/>
    </source>
</evidence>
<dbReference type="CDD" id="cd06257">
    <property type="entry name" value="DnaJ"/>
    <property type="match status" value="1"/>
</dbReference>
<dbReference type="EMBL" id="CABFVA020000116">
    <property type="protein sequence ID" value="VVM08004.1"/>
    <property type="molecule type" value="Genomic_DNA"/>
</dbReference>
<dbReference type="Gene3D" id="1.10.287.110">
    <property type="entry name" value="DnaJ domain"/>
    <property type="match status" value="1"/>
</dbReference>
<keyword evidence="4" id="KW-1185">Reference proteome</keyword>
<keyword evidence="1" id="KW-0175">Coiled coil</keyword>
<evidence type="ECO:0008006" key="5">
    <source>
        <dbReference type="Google" id="ProtNLM"/>
    </source>
</evidence>
<protein>
    <recommendedName>
        <fullName evidence="5">J domain-containing protein</fullName>
    </recommendedName>
</protein>